<dbReference type="PANTHER" id="PTHR35548:SF1">
    <property type="entry name" value="EXPRESSED PROTEIN"/>
    <property type="match status" value="1"/>
</dbReference>
<sequence length="175" mass="19180">MSCHLKAYRPRLRPELCLLLLRPVAPSEYSKMGNWWAAGLAVPAVVASGLLGRNKGDKQTQQPQQQLAERQETSDPNFVCERVCTSDSLLRRMGGLSKDPTPNTCVTVCGTSTHDACVDACQRAVCANMHQVPAWNDACLKRSPQADTSLVNRPPNNDGQAENNFGWLLFAEVAQ</sequence>
<keyword evidence="3" id="KW-1185">Reference proteome</keyword>
<evidence type="ECO:0000313" key="3">
    <source>
        <dbReference type="Proteomes" id="UP001485043"/>
    </source>
</evidence>
<name>A0AAW1TCK7_9CHLO</name>
<dbReference type="Proteomes" id="UP001485043">
    <property type="component" value="Unassembled WGS sequence"/>
</dbReference>
<accession>A0AAW1TCK7</accession>
<organism evidence="2 3">
    <name type="scientific">Apatococcus fuscideae</name>
    <dbReference type="NCBI Taxonomy" id="2026836"/>
    <lineage>
        <taxon>Eukaryota</taxon>
        <taxon>Viridiplantae</taxon>
        <taxon>Chlorophyta</taxon>
        <taxon>core chlorophytes</taxon>
        <taxon>Trebouxiophyceae</taxon>
        <taxon>Chlorellales</taxon>
        <taxon>Chlorellaceae</taxon>
        <taxon>Apatococcus</taxon>
    </lineage>
</organism>
<reference evidence="2 3" key="1">
    <citation type="journal article" date="2024" name="Nat. Commun.">
        <title>Phylogenomics reveals the evolutionary origins of lichenization in chlorophyte algae.</title>
        <authorList>
            <person name="Puginier C."/>
            <person name="Libourel C."/>
            <person name="Otte J."/>
            <person name="Skaloud P."/>
            <person name="Haon M."/>
            <person name="Grisel S."/>
            <person name="Petersen M."/>
            <person name="Berrin J.G."/>
            <person name="Delaux P.M."/>
            <person name="Dal Grande F."/>
            <person name="Keller J."/>
        </authorList>
    </citation>
    <scope>NUCLEOTIDE SEQUENCE [LARGE SCALE GENOMIC DNA]</scope>
    <source>
        <strain evidence="2 3">SAG 2523</strain>
    </source>
</reference>
<evidence type="ECO:0000313" key="2">
    <source>
        <dbReference type="EMBL" id="KAK9866692.1"/>
    </source>
</evidence>
<proteinExistence type="predicted"/>
<dbReference type="PANTHER" id="PTHR35548">
    <property type="entry name" value="EXPRESSED PROTEIN"/>
    <property type="match status" value="1"/>
</dbReference>
<dbReference type="EMBL" id="JALJOV010000140">
    <property type="protein sequence ID" value="KAK9866692.1"/>
    <property type="molecule type" value="Genomic_DNA"/>
</dbReference>
<comment type="caution">
    <text evidence="2">The sequence shown here is derived from an EMBL/GenBank/DDBJ whole genome shotgun (WGS) entry which is preliminary data.</text>
</comment>
<dbReference type="InterPro" id="IPR038934">
    <property type="entry name" value="At5g64816-like"/>
</dbReference>
<dbReference type="AlphaFoldDB" id="A0AAW1TCK7"/>
<protein>
    <submittedName>
        <fullName evidence="2">Uncharacterized protein</fullName>
    </submittedName>
</protein>
<gene>
    <name evidence="2" type="ORF">WJX84_004268</name>
</gene>
<evidence type="ECO:0000256" key="1">
    <source>
        <dbReference type="SAM" id="MobiDB-lite"/>
    </source>
</evidence>
<feature type="region of interest" description="Disordered" evidence="1">
    <location>
        <begin position="53"/>
        <end position="74"/>
    </location>
</feature>